<sequence length="262" mass="31008">MKKLIQPFHLVTMSPWPILMSFSVMSLLIGIMNWFNNFNYYLMLYSLIISILCMYQWWRDVIRESTYQGFHTIKVISGLKMGMILFIISEIFFFISIFWCYFHMFLSPSIEIGMIWPPKNILSFNPYNIPLLNTIILLSSGITITWCHYSILLSKKLSSFISLLYTIILGIVFTLIQYMEYDHASFTMADSVYGSIFFMSTGFHGLHVIIGTLFLMINLIRINNNNYSSIHHFGFESAAWYWHFVDVVWLFLYLLIYVWSFN</sequence>
<evidence type="ECO:0000256" key="1">
    <source>
        <dbReference type="ARBA" id="ARBA00004141"/>
    </source>
</evidence>
<evidence type="ECO:0000256" key="5">
    <source>
        <dbReference type="ARBA" id="ARBA00022967"/>
    </source>
</evidence>
<proteinExistence type="inferred from homology"/>
<comment type="function">
    <text evidence="8">Component of the cytochrome c oxidase, the last enzyme in the mitochondrial electron transport chain which drives oxidative phosphorylation. The respiratory chain contains 3 multisubunit complexes succinate dehydrogenase (complex II, CII), ubiquinol-cytochrome c oxidoreductase (cytochrome b-c1 complex, complex III, CIII) and cytochrome c oxidase (complex IV, CIV), that cooperate to transfer electrons derived from NADH and succinate to molecular oxygen, creating an electrochemical gradient over the inner membrane that drives transmembrane transport and the ATP synthase. Cytochrome c oxidase is the component of the respiratory chain that catalyzes the reduction of oxygen to water. Electrons originating from reduced cytochrome c in the intermembrane space (IMS) are transferred via the dinuclear copper A center (CU(A)) of subunit 2 and heme A of subunit 1 to the active site in subunit 1, a binuclear center (BNC) formed by heme A3 and copper B (CU(B)). The BNC reduces molecular oxygen to 2 water molecules using 4 electrons from cytochrome c in the IMS and 4 protons from the mitochondrial matrix.</text>
</comment>
<keyword evidence="8 11" id="KW-0496">Mitochondrion</keyword>
<dbReference type="RefSeq" id="YP_010845349.1">
    <property type="nucleotide sequence ID" value="NC_079567.1"/>
</dbReference>
<dbReference type="EMBL" id="MZ334468">
    <property type="protein sequence ID" value="QXM14783.1"/>
    <property type="molecule type" value="Genomic_DNA"/>
</dbReference>
<dbReference type="InterPro" id="IPR035973">
    <property type="entry name" value="Cyt_c_oxidase_su3-like_sf"/>
</dbReference>
<dbReference type="CTD" id="4514"/>
<feature type="transmembrane region" description="Helical" evidence="9">
    <location>
        <begin position="126"/>
        <end position="147"/>
    </location>
</feature>
<keyword evidence="4 8" id="KW-0812">Transmembrane</keyword>
<dbReference type="InterPro" id="IPR000298">
    <property type="entry name" value="Cyt_c_oxidase-like_su3"/>
</dbReference>
<dbReference type="PANTHER" id="PTHR11403">
    <property type="entry name" value="CYTOCHROME C OXIDASE SUBUNIT III"/>
    <property type="match status" value="1"/>
</dbReference>
<dbReference type="CDD" id="cd01665">
    <property type="entry name" value="Cyt_c_Oxidase_III"/>
    <property type="match status" value="1"/>
</dbReference>
<evidence type="ECO:0000256" key="7">
    <source>
        <dbReference type="ARBA" id="ARBA00023136"/>
    </source>
</evidence>
<evidence type="ECO:0000259" key="10">
    <source>
        <dbReference type="PROSITE" id="PS50253"/>
    </source>
</evidence>
<dbReference type="GO" id="GO:0006123">
    <property type="term" value="P:mitochondrial electron transport, cytochrome c to oxygen"/>
    <property type="evidence" value="ECO:0007669"/>
    <property type="project" value="TreeGrafter"/>
</dbReference>
<dbReference type="GO" id="GO:0016020">
    <property type="term" value="C:membrane"/>
    <property type="evidence" value="ECO:0007669"/>
    <property type="project" value="UniProtKB-SubCell"/>
</dbReference>
<feature type="transmembrane region" description="Helical" evidence="9">
    <location>
        <begin position="79"/>
        <end position="106"/>
    </location>
</feature>
<accession>A0A8F5GB25</accession>
<feature type="transmembrane region" description="Helical" evidence="9">
    <location>
        <begin position="12"/>
        <end position="32"/>
    </location>
</feature>
<dbReference type="Gene3D" id="1.10.287.70">
    <property type="match status" value="1"/>
</dbReference>
<feature type="transmembrane region" description="Helical" evidence="9">
    <location>
        <begin position="238"/>
        <end position="259"/>
    </location>
</feature>
<dbReference type="GeneID" id="81478857"/>
<comment type="subcellular location">
    <subcellularLocation>
        <location evidence="1">Membrane</location>
        <topology evidence="1">Multi-pass membrane protein</topology>
    </subcellularLocation>
</comment>
<dbReference type="InterPro" id="IPR013833">
    <property type="entry name" value="Cyt_c_oxidase_su3_a-hlx"/>
</dbReference>
<feature type="transmembrane region" description="Helical" evidence="9">
    <location>
        <begin position="159"/>
        <end position="179"/>
    </location>
</feature>
<dbReference type="Pfam" id="PF00510">
    <property type="entry name" value="COX3"/>
    <property type="match status" value="1"/>
</dbReference>
<organism evidence="11">
    <name type="scientific">Tetrastichus howardi</name>
    <dbReference type="NCBI Taxonomy" id="2848231"/>
    <lineage>
        <taxon>Eukaryota</taxon>
        <taxon>Metazoa</taxon>
        <taxon>Ecdysozoa</taxon>
        <taxon>Arthropoda</taxon>
        <taxon>Hexapoda</taxon>
        <taxon>Insecta</taxon>
        <taxon>Pterygota</taxon>
        <taxon>Neoptera</taxon>
        <taxon>Endopterygota</taxon>
        <taxon>Hymenoptera</taxon>
        <taxon>Apocrita</taxon>
        <taxon>Proctotrupomorpha</taxon>
        <taxon>Chalcidoidea</taxon>
        <taxon>Eulophidae</taxon>
        <taxon>Tetrastichinae</taxon>
        <taxon>Tetrastichus</taxon>
    </lineage>
</organism>
<dbReference type="SUPFAM" id="SSF81452">
    <property type="entry name" value="Cytochrome c oxidase subunit III-like"/>
    <property type="match status" value="1"/>
</dbReference>
<dbReference type="FunFam" id="1.20.120.80:FF:000002">
    <property type="entry name" value="Cytochrome c oxidase subunit 3"/>
    <property type="match status" value="1"/>
</dbReference>
<dbReference type="PANTHER" id="PTHR11403:SF7">
    <property type="entry name" value="CYTOCHROME C OXIDASE SUBUNIT 3"/>
    <property type="match status" value="1"/>
</dbReference>
<evidence type="ECO:0000256" key="2">
    <source>
        <dbReference type="ARBA" id="ARBA00010581"/>
    </source>
</evidence>
<evidence type="ECO:0000256" key="4">
    <source>
        <dbReference type="ARBA" id="ARBA00022692"/>
    </source>
</evidence>
<name>A0A8F5GB25_9HYME</name>
<comment type="similarity">
    <text evidence="2 8">Belongs to the cytochrome c oxidase subunit 3 family.</text>
</comment>
<dbReference type="InterPro" id="IPR033945">
    <property type="entry name" value="Cyt_c_oxase_su3_dom"/>
</dbReference>
<dbReference type="Gene3D" id="1.20.120.80">
    <property type="entry name" value="Cytochrome c oxidase, subunit III, four-helix bundle"/>
    <property type="match status" value="1"/>
</dbReference>
<geneLocation type="mitochondrion" evidence="11"/>
<evidence type="ECO:0000256" key="6">
    <source>
        <dbReference type="ARBA" id="ARBA00022989"/>
    </source>
</evidence>
<evidence type="ECO:0000256" key="8">
    <source>
        <dbReference type="RuleBase" id="RU003375"/>
    </source>
</evidence>
<feature type="transmembrane region" description="Helical" evidence="9">
    <location>
        <begin position="38"/>
        <end position="58"/>
    </location>
</feature>
<feature type="domain" description="Heme-copper oxidase subunit III family profile" evidence="10">
    <location>
        <begin position="4"/>
        <end position="261"/>
    </location>
</feature>
<reference evidence="11" key="1">
    <citation type="submission" date="2021-06" db="EMBL/GenBank/DDBJ databases">
        <title>Characterization of the mitochondrial genome of Tetrastichus howardi (Olliff 1893) (Hymenoptera: Eulophidae).</title>
        <authorList>
            <person name="Tang X."/>
        </authorList>
    </citation>
    <scope>NUCLEOTIDE SEQUENCE</scope>
</reference>
<gene>
    <name evidence="11" type="primary">COX3</name>
</gene>
<dbReference type="GO" id="GO:0005739">
    <property type="term" value="C:mitochondrion"/>
    <property type="evidence" value="ECO:0007669"/>
    <property type="project" value="TreeGrafter"/>
</dbReference>
<dbReference type="PROSITE" id="PS50253">
    <property type="entry name" value="COX3"/>
    <property type="match status" value="1"/>
</dbReference>
<dbReference type="AlphaFoldDB" id="A0A8F5GB25"/>
<evidence type="ECO:0000256" key="3">
    <source>
        <dbReference type="ARBA" id="ARBA00015944"/>
    </source>
</evidence>
<reference evidence="11" key="2">
    <citation type="submission" date="2021-06" db="EMBL/GenBank/DDBJ databases">
        <title>The mitochondrial genome of Tetrastichus howardi (Olliff 1893).</title>
        <authorList>
            <person name="Tang X."/>
        </authorList>
    </citation>
    <scope>NUCLEOTIDE SEQUENCE</scope>
</reference>
<dbReference type="GO" id="GO:0004129">
    <property type="term" value="F:cytochrome-c oxidase activity"/>
    <property type="evidence" value="ECO:0007669"/>
    <property type="project" value="InterPro"/>
</dbReference>
<keyword evidence="7 9" id="KW-0472">Membrane</keyword>
<evidence type="ECO:0000256" key="9">
    <source>
        <dbReference type="SAM" id="Phobius"/>
    </source>
</evidence>
<keyword evidence="5" id="KW-1278">Translocase</keyword>
<evidence type="ECO:0000313" key="11">
    <source>
        <dbReference type="EMBL" id="QXM14783.1"/>
    </source>
</evidence>
<protein>
    <recommendedName>
        <fullName evidence="3 8">Cytochrome c oxidase subunit 3</fullName>
    </recommendedName>
</protein>
<keyword evidence="6 9" id="KW-1133">Transmembrane helix</keyword>
<feature type="transmembrane region" description="Helical" evidence="9">
    <location>
        <begin position="191"/>
        <end position="217"/>
    </location>
</feature>
<dbReference type="InterPro" id="IPR024791">
    <property type="entry name" value="Cyt_c/ubiquinol_Oxase_su3"/>
</dbReference>